<dbReference type="RefSeq" id="WP_377129032.1">
    <property type="nucleotide sequence ID" value="NZ_JBHUHN010000001.1"/>
</dbReference>
<proteinExistence type="predicted"/>
<dbReference type="InterPro" id="IPR014756">
    <property type="entry name" value="Ig_E-set"/>
</dbReference>
<feature type="domain" description="DUF5008" evidence="1">
    <location>
        <begin position="22"/>
        <end position="119"/>
    </location>
</feature>
<dbReference type="Proteomes" id="UP001597601">
    <property type="component" value="Unassembled WGS sequence"/>
</dbReference>
<organism evidence="2 3">
    <name type="scientific">Mucilaginibacter antarcticus</name>
    <dbReference type="NCBI Taxonomy" id="1855725"/>
    <lineage>
        <taxon>Bacteria</taxon>
        <taxon>Pseudomonadati</taxon>
        <taxon>Bacteroidota</taxon>
        <taxon>Sphingobacteriia</taxon>
        <taxon>Sphingobacteriales</taxon>
        <taxon>Sphingobacteriaceae</taxon>
        <taxon>Mucilaginibacter</taxon>
    </lineage>
</organism>
<accession>A0ABW5XQ17</accession>
<evidence type="ECO:0000313" key="3">
    <source>
        <dbReference type="Proteomes" id="UP001597601"/>
    </source>
</evidence>
<name>A0ABW5XQ17_9SPHI</name>
<sequence>MKLKYTGLLLVVAGMLLGSCKKNTTVFNDPYAGGKPALGISVNPQQIPLPAEGEAGTEVTIAATGLSDYYAKKQLKFLFNGQEAQIVNVTATNIIVKVPGNASSGVTSFVVDGQLVFGPVFTVLGKVAIDPTFVAVSGADGAVLRAFPVPLTQNLILLGAFTNYDGKGSVSRQNRIVRIFPDGTWDRSLLAGGGANSTLWDMAQVGPYYYVVGDLTGYAQQGSGISRITRLNVAGQVDTAQVLTYTKKTKFIPAFNGGTTGTIRDIYPVGTNKMIISGNFNYYVSRQYDRYTFDYKDSTVTDSVDVRQLARLNEDGSLDRTWRFLPTELGYRGQLGKSKPGANGPIRTIKHTGGVSGKILVYGTFTSFDGTPAGGIIRLNAEDGSIDPSFNVGAGFDQGVAFVSFDEVNKKYLAAGVFNTVGGKASQYLVRLNLDGSVDATFTPKVFIGGIPTYAKALTDGLIVVGGNFRTYNNVIRNGFAILNPDGTLADGYNTVGNLTGEIIDTYETKTADNKRALLIMGSFFNFNNKIRRNLIRVKLEI</sequence>
<dbReference type="EMBL" id="JBHUON010000018">
    <property type="protein sequence ID" value="MFD2865884.1"/>
    <property type="molecule type" value="Genomic_DNA"/>
</dbReference>
<dbReference type="Gene3D" id="2.80.10.50">
    <property type="match status" value="2"/>
</dbReference>
<keyword evidence="3" id="KW-1185">Reference proteome</keyword>
<dbReference type="Pfam" id="PF16400">
    <property type="entry name" value="DUF5008"/>
    <property type="match status" value="1"/>
</dbReference>
<gene>
    <name evidence="2" type="ORF">ACFSYC_14380</name>
</gene>
<dbReference type="InterPro" id="IPR032175">
    <property type="entry name" value="DUF5008"/>
</dbReference>
<protein>
    <submittedName>
        <fullName evidence="2">DUF5008 domain-containing protein</fullName>
    </submittedName>
</protein>
<dbReference type="PROSITE" id="PS51257">
    <property type="entry name" value="PROKAR_LIPOPROTEIN"/>
    <property type="match status" value="1"/>
</dbReference>
<dbReference type="Pfam" id="PF17164">
    <property type="entry name" value="DUF5122"/>
    <property type="match status" value="4"/>
</dbReference>
<dbReference type="InterPro" id="IPR013783">
    <property type="entry name" value="Ig-like_fold"/>
</dbReference>
<reference evidence="3" key="1">
    <citation type="journal article" date="2019" name="Int. J. Syst. Evol. Microbiol.">
        <title>The Global Catalogue of Microorganisms (GCM) 10K type strain sequencing project: providing services to taxonomists for standard genome sequencing and annotation.</title>
        <authorList>
            <consortium name="The Broad Institute Genomics Platform"/>
            <consortium name="The Broad Institute Genome Sequencing Center for Infectious Disease"/>
            <person name="Wu L."/>
            <person name="Ma J."/>
        </authorList>
    </citation>
    <scope>NUCLEOTIDE SEQUENCE [LARGE SCALE GENOMIC DNA]</scope>
    <source>
        <strain evidence="3">KCTC 52232</strain>
    </source>
</reference>
<evidence type="ECO:0000259" key="1">
    <source>
        <dbReference type="Pfam" id="PF16400"/>
    </source>
</evidence>
<dbReference type="InterPro" id="IPR013431">
    <property type="entry name" value="Delta_60_rpt"/>
</dbReference>
<dbReference type="Gene3D" id="2.60.40.10">
    <property type="entry name" value="Immunoglobulins"/>
    <property type="match status" value="1"/>
</dbReference>
<comment type="caution">
    <text evidence="2">The sequence shown here is derived from an EMBL/GenBank/DDBJ whole genome shotgun (WGS) entry which is preliminary data.</text>
</comment>
<dbReference type="SUPFAM" id="SSF81296">
    <property type="entry name" value="E set domains"/>
    <property type="match status" value="1"/>
</dbReference>
<evidence type="ECO:0000313" key="2">
    <source>
        <dbReference type="EMBL" id="MFD2865884.1"/>
    </source>
</evidence>